<evidence type="ECO:0000256" key="3">
    <source>
        <dbReference type="ARBA" id="ARBA00006729"/>
    </source>
</evidence>
<dbReference type="FunFam" id="3.30.950.10:FF:000004">
    <property type="entry name" value="Diphthine synthase putative"/>
    <property type="match status" value="1"/>
</dbReference>
<keyword evidence="6" id="KW-0489">Methyltransferase</keyword>
<feature type="binding site" evidence="11">
    <location>
        <position position="84"/>
    </location>
    <ligand>
        <name>S-adenosyl-L-methionine</name>
        <dbReference type="ChEBI" id="CHEBI:59789"/>
    </ligand>
</feature>
<dbReference type="OrthoDB" id="2516at2759"/>
<comment type="function">
    <text evidence="1">S-adenosyl-L-methionine-dependent methyltransferase that catalyzes four methylations of the modified target histidine residue in translation elongation factor 2 (EF-2), to form an intermediate called diphthine methyl ester. The four successive methylation reactions represent the second step of diphthamide biosynthesis.</text>
</comment>
<keyword evidence="7" id="KW-0808">Transferase</keyword>
<keyword evidence="14" id="KW-1185">Reference proteome</keyword>
<evidence type="ECO:0000313" key="13">
    <source>
        <dbReference type="EMBL" id="PAV24283.1"/>
    </source>
</evidence>
<dbReference type="InParanoid" id="A0A286UXE6"/>
<feature type="binding site" evidence="11">
    <location>
        <begin position="112"/>
        <end position="113"/>
    </location>
    <ligand>
        <name>S-adenosyl-L-methionine</name>
        <dbReference type="ChEBI" id="CHEBI:59789"/>
    </ligand>
</feature>
<proteinExistence type="inferred from homology"/>
<feature type="binding site" evidence="11">
    <location>
        <position position="259"/>
    </location>
    <ligand>
        <name>S-adenosyl-L-methionine</name>
        <dbReference type="ChEBI" id="CHEBI:59789"/>
    </ligand>
</feature>
<comment type="pathway">
    <text evidence="2">Protein modification; peptidyl-diphthamide biosynthesis.</text>
</comment>
<evidence type="ECO:0000256" key="10">
    <source>
        <dbReference type="ARBA" id="ARBA00048752"/>
    </source>
</evidence>
<accession>A0A286UXE6</accession>
<feature type="binding site" evidence="11">
    <location>
        <position position="222"/>
    </location>
    <ligand>
        <name>S-adenosyl-L-methionine</name>
        <dbReference type="ChEBI" id="CHEBI:59789"/>
    </ligand>
</feature>
<dbReference type="InterPro" id="IPR000878">
    <property type="entry name" value="4pyrrol_Mease"/>
</dbReference>
<evidence type="ECO:0000256" key="8">
    <source>
        <dbReference type="ARBA" id="ARBA00022691"/>
    </source>
</evidence>
<dbReference type="GO" id="GO:0032259">
    <property type="term" value="P:methylation"/>
    <property type="evidence" value="ECO:0007669"/>
    <property type="project" value="UniProtKB-KW"/>
</dbReference>
<dbReference type="GO" id="GO:0141133">
    <property type="term" value="F:diphthine methyl ester synthase activity"/>
    <property type="evidence" value="ECO:0007669"/>
    <property type="project" value="UniProtKB-EC"/>
</dbReference>
<evidence type="ECO:0000256" key="4">
    <source>
        <dbReference type="ARBA" id="ARBA00011927"/>
    </source>
</evidence>
<evidence type="ECO:0000256" key="6">
    <source>
        <dbReference type="ARBA" id="ARBA00022603"/>
    </source>
</evidence>
<dbReference type="UniPathway" id="UPA00559"/>
<evidence type="ECO:0000256" key="1">
    <source>
        <dbReference type="ARBA" id="ARBA00004006"/>
    </source>
</evidence>
<dbReference type="Pfam" id="PF00590">
    <property type="entry name" value="TP_methylase"/>
    <property type="match status" value="1"/>
</dbReference>
<dbReference type="Gene3D" id="3.30.950.10">
    <property type="entry name" value="Methyltransferase, Cobalt-precorrin-4 Transmethylase, Domain 2"/>
    <property type="match status" value="1"/>
</dbReference>
<dbReference type="GO" id="GO:0017183">
    <property type="term" value="P:protein histidyl modification to diphthamide"/>
    <property type="evidence" value="ECO:0007669"/>
    <property type="project" value="UniProtKB-UniPathway"/>
</dbReference>
<comment type="catalytic activity">
    <reaction evidence="10">
        <text>2-[(3S)-amino-3-carboxypropyl]-L-histidyl-[translation elongation factor 2] + 4 S-adenosyl-L-methionine = diphthine methyl ester-[translation elongation factor 2] + 4 S-adenosyl-L-homocysteine + 3 H(+)</text>
        <dbReference type="Rhea" id="RHEA:42652"/>
        <dbReference type="Rhea" id="RHEA-COMP:9749"/>
        <dbReference type="Rhea" id="RHEA-COMP:10173"/>
        <dbReference type="ChEBI" id="CHEBI:15378"/>
        <dbReference type="ChEBI" id="CHEBI:57856"/>
        <dbReference type="ChEBI" id="CHEBI:59789"/>
        <dbReference type="ChEBI" id="CHEBI:73995"/>
        <dbReference type="ChEBI" id="CHEBI:79005"/>
        <dbReference type="EC" id="2.1.1.314"/>
    </reaction>
</comment>
<feature type="domain" description="Tetrapyrrole methylase" evidence="12">
    <location>
        <begin position="1"/>
        <end position="178"/>
    </location>
</feature>
<evidence type="ECO:0000256" key="9">
    <source>
        <dbReference type="ARBA" id="ARBA00035662"/>
    </source>
</evidence>
<dbReference type="InterPro" id="IPR014777">
    <property type="entry name" value="4pyrrole_Mease_sub1"/>
</dbReference>
<organism evidence="13 14">
    <name type="scientific">Pyrrhoderma noxium</name>
    <dbReference type="NCBI Taxonomy" id="2282107"/>
    <lineage>
        <taxon>Eukaryota</taxon>
        <taxon>Fungi</taxon>
        <taxon>Dikarya</taxon>
        <taxon>Basidiomycota</taxon>
        <taxon>Agaricomycotina</taxon>
        <taxon>Agaricomycetes</taxon>
        <taxon>Hymenochaetales</taxon>
        <taxon>Hymenochaetaceae</taxon>
        <taxon>Pyrrhoderma</taxon>
    </lineage>
</organism>
<dbReference type="FunCoup" id="A0A286UXE6">
    <property type="interactions" value="609"/>
</dbReference>
<feature type="binding site" evidence="11">
    <location>
        <position position="87"/>
    </location>
    <ligand>
        <name>S-adenosyl-L-methionine</name>
        <dbReference type="ChEBI" id="CHEBI:59789"/>
    </ligand>
</feature>
<dbReference type="HAMAP" id="MF_01084">
    <property type="entry name" value="Diphthine_synth"/>
    <property type="match status" value="1"/>
</dbReference>
<evidence type="ECO:0000313" key="14">
    <source>
        <dbReference type="Proteomes" id="UP000217199"/>
    </source>
</evidence>
<evidence type="ECO:0000259" key="12">
    <source>
        <dbReference type="Pfam" id="PF00590"/>
    </source>
</evidence>
<dbReference type="InterPro" id="IPR004551">
    <property type="entry name" value="Dphthn_synthase"/>
</dbReference>
<dbReference type="PIRSF" id="PIRSF036432">
    <property type="entry name" value="Diphthine_synth"/>
    <property type="match status" value="1"/>
</dbReference>
<gene>
    <name evidence="13" type="ORF">PNOK_0135100</name>
</gene>
<dbReference type="Proteomes" id="UP000217199">
    <property type="component" value="Unassembled WGS sequence"/>
</dbReference>
<dbReference type="SUPFAM" id="SSF53790">
    <property type="entry name" value="Tetrapyrrole methylase"/>
    <property type="match status" value="1"/>
</dbReference>
<dbReference type="PANTHER" id="PTHR10882:SF0">
    <property type="entry name" value="DIPHTHINE METHYL ESTER SYNTHASE"/>
    <property type="match status" value="1"/>
</dbReference>
<feature type="binding site" evidence="11">
    <location>
        <position position="9"/>
    </location>
    <ligand>
        <name>S-adenosyl-L-methionine</name>
        <dbReference type="ChEBI" id="CHEBI:59789"/>
    </ligand>
</feature>
<dbReference type="EMBL" id="NBII01000001">
    <property type="protein sequence ID" value="PAV24283.1"/>
    <property type="molecule type" value="Genomic_DNA"/>
</dbReference>
<dbReference type="STRING" id="2282107.A0A286UXE6"/>
<protein>
    <recommendedName>
        <fullName evidence="4">diphthine methyl ester synthase</fullName>
        <ecNumber evidence="4">2.1.1.314</ecNumber>
    </recommendedName>
</protein>
<dbReference type="CDD" id="cd11647">
    <property type="entry name" value="DHP5_DphB"/>
    <property type="match status" value="1"/>
</dbReference>
<dbReference type="AlphaFoldDB" id="A0A286UXE6"/>
<dbReference type="NCBIfam" id="TIGR00522">
    <property type="entry name" value="dph5"/>
    <property type="match status" value="1"/>
</dbReference>
<evidence type="ECO:0000256" key="5">
    <source>
        <dbReference type="ARBA" id="ARBA00022481"/>
    </source>
</evidence>
<dbReference type="PANTHER" id="PTHR10882">
    <property type="entry name" value="DIPHTHINE SYNTHASE"/>
    <property type="match status" value="1"/>
</dbReference>
<comment type="similarity">
    <text evidence="9">In the N-terminal section; belongs to the precorrin methyltransferase family.</text>
</comment>
<dbReference type="FunFam" id="3.40.1010.10:FF:000004">
    <property type="entry name" value="Putative diphthine synthase"/>
    <property type="match status" value="1"/>
</dbReference>
<comment type="caution">
    <text evidence="13">The sequence shown here is derived from an EMBL/GenBank/DDBJ whole genome shotgun (WGS) entry which is preliminary data.</text>
</comment>
<comment type="similarity">
    <text evidence="3">Belongs to the diphthine synthase family.</text>
</comment>
<evidence type="ECO:0000256" key="7">
    <source>
        <dbReference type="ARBA" id="ARBA00022679"/>
    </source>
</evidence>
<dbReference type="InterPro" id="IPR035996">
    <property type="entry name" value="4pyrrol_Methylase_sf"/>
</dbReference>
<evidence type="ECO:0000256" key="11">
    <source>
        <dbReference type="PIRSR" id="PIRSR036432-1"/>
    </source>
</evidence>
<dbReference type="InterPro" id="IPR014776">
    <property type="entry name" value="4pyrrole_Mease_sub2"/>
</dbReference>
<dbReference type="Gene3D" id="3.40.1010.10">
    <property type="entry name" value="Cobalt-precorrin-4 Transmethylase, Domain 1"/>
    <property type="match status" value="1"/>
</dbReference>
<dbReference type="EC" id="2.1.1.314" evidence="4"/>
<keyword evidence="8 11" id="KW-0949">S-adenosyl-L-methionine</keyword>
<feature type="binding site" evidence="11">
    <location>
        <position position="163"/>
    </location>
    <ligand>
        <name>S-adenosyl-L-methionine</name>
        <dbReference type="ChEBI" id="CHEBI:59789"/>
    </ligand>
</feature>
<evidence type="ECO:0000256" key="2">
    <source>
        <dbReference type="ARBA" id="ARBA00005156"/>
    </source>
</evidence>
<keyword evidence="5" id="KW-0488">Methylation</keyword>
<sequence length="299" mass="33260">MFYVIGLGLCDEKDITVRGLEAVKGSSRVYLEAYTSILMVQKEKLEEFYGRPVILADRDMVEQDSDSILKDADKEDVSFLVVGDPFGATTHSDLLLRARNLSIPTRVIHNASILNAIGTCGLQLYNFGQTVSLVFFTDTWKPDSFYDRIQENAHLGMHTLVLLDIKVKEQTIENLIKGRKIYEPPRYMSIPTAVSQLIEVEETRGGGILSPSTTLAIAVSRVGSQIDGGDGNGGEQRIVCGTLEELASQNSEVFGEPLHSLVIVGKRMHHLESEYAEVFAVDKENWRRVAREVYGVSFD</sequence>
<name>A0A286UXE6_9AGAM</name>
<reference evidence="13 14" key="1">
    <citation type="journal article" date="2017" name="Mol. Ecol.">
        <title>Comparative and population genomic landscape of Phellinus noxius: A hypervariable fungus causing root rot in trees.</title>
        <authorList>
            <person name="Chung C.L."/>
            <person name="Lee T.J."/>
            <person name="Akiba M."/>
            <person name="Lee H.H."/>
            <person name="Kuo T.H."/>
            <person name="Liu D."/>
            <person name="Ke H.M."/>
            <person name="Yokoi T."/>
            <person name="Roa M.B."/>
            <person name="Lu M.J."/>
            <person name="Chang Y.Y."/>
            <person name="Ann P.J."/>
            <person name="Tsai J.N."/>
            <person name="Chen C.Y."/>
            <person name="Tzean S.S."/>
            <person name="Ota Y."/>
            <person name="Hattori T."/>
            <person name="Sahashi N."/>
            <person name="Liou R.F."/>
            <person name="Kikuchi T."/>
            <person name="Tsai I.J."/>
        </authorList>
    </citation>
    <scope>NUCLEOTIDE SEQUENCE [LARGE SCALE GENOMIC DNA]</scope>
    <source>
        <strain evidence="13 14">FFPRI411160</strain>
    </source>
</reference>